<organism evidence="2 3">
    <name type="scientific">Albula glossodonta</name>
    <name type="common">roundjaw bonefish</name>
    <dbReference type="NCBI Taxonomy" id="121402"/>
    <lineage>
        <taxon>Eukaryota</taxon>
        <taxon>Metazoa</taxon>
        <taxon>Chordata</taxon>
        <taxon>Craniata</taxon>
        <taxon>Vertebrata</taxon>
        <taxon>Euteleostomi</taxon>
        <taxon>Actinopterygii</taxon>
        <taxon>Neopterygii</taxon>
        <taxon>Teleostei</taxon>
        <taxon>Albuliformes</taxon>
        <taxon>Albulidae</taxon>
        <taxon>Albula</taxon>
    </lineage>
</organism>
<comment type="caution">
    <text evidence="2">The sequence shown here is derived from an EMBL/GenBank/DDBJ whole genome shotgun (WGS) entry which is preliminary data.</text>
</comment>
<protein>
    <submittedName>
        <fullName evidence="2">Uncharacterized protein</fullName>
    </submittedName>
</protein>
<evidence type="ECO:0000313" key="3">
    <source>
        <dbReference type="Proteomes" id="UP000824540"/>
    </source>
</evidence>
<name>A0A8T2P1H7_9TELE</name>
<dbReference type="EMBL" id="JAFBMS010000017">
    <property type="protein sequence ID" value="KAG9345596.1"/>
    <property type="molecule type" value="Genomic_DNA"/>
</dbReference>
<dbReference type="AlphaFoldDB" id="A0A8T2P1H7"/>
<reference evidence="2" key="1">
    <citation type="thesis" date="2021" institute="BYU ScholarsArchive" country="Provo, UT, USA">
        <title>Applications of and Algorithms for Genome Assembly and Genomic Analyses with an Emphasis on Marine Teleosts.</title>
        <authorList>
            <person name="Pickett B.D."/>
        </authorList>
    </citation>
    <scope>NUCLEOTIDE SEQUENCE</scope>
    <source>
        <strain evidence="2">HI-2016</strain>
    </source>
</reference>
<keyword evidence="3" id="KW-1185">Reference proteome</keyword>
<dbReference type="Proteomes" id="UP000824540">
    <property type="component" value="Unassembled WGS sequence"/>
</dbReference>
<feature type="region of interest" description="Disordered" evidence="1">
    <location>
        <begin position="16"/>
        <end position="49"/>
    </location>
</feature>
<proteinExistence type="predicted"/>
<evidence type="ECO:0000313" key="2">
    <source>
        <dbReference type="EMBL" id="KAG9345596.1"/>
    </source>
</evidence>
<sequence>MLVPGVVEPKWYTRGACTEKPSSTSAGRSMHNADTRDGAALPGEDGDLGPGSKGVLLVAVELRAEDLGQPRQQLQLNPLACLHFEAQLRLLLQLEPHPTPSRASRPACSFLSRLLRTICCHHLRSNVG</sequence>
<accession>A0A8T2P1H7</accession>
<evidence type="ECO:0000256" key="1">
    <source>
        <dbReference type="SAM" id="MobiDB-lite"/>
    </source>
</evidence>
<gene>
    <name evidence="2" type="ORF">JZ751_008740</name>
</gene>